<reference evidence="2" key="1">
    <citation type="journal article" date="2014" name="Int. J. Syst. Evol. Microbiol.">
        <title>Complete genome sequence of Corynebacterium casei LMG S-19264T (=DSM 44701T), isolated from a smear-ripened cheese.</title>
        <authorList>
            <consortium name="US DOE Joint Genome Institute (JGI-PGF)"/>
            <person name="Walter F."/>
            <person name="Albersmeier A."/>
            <person name="Kalinowski J."/>
            <person name="Ruckert C."/>
        </authorList>
    </citation>
    <scope>NUCLEOTIDE SEQUENCE</scope>
    <source>
        <strain evidence="2">KCTC 32437</strain>
    </source>
</reference>
<sequence>MTQNMALWLSAKRAEMQVGPAPVPQPQAGEIVIRVRAVAVNPFDRLIQTAGEIMVPYLSYPAVIGSDVAGDVVAVGEGVRRFAIGDRVVGYAAGSDKARNRASEGAFQLYVVLLEHMTSPIPPKLSCENAAVLPLALCTAASALFQRDFLALPAPERAAPRSGKTVLVWGGSTSVGVNAIQLAVAAGYEVVATASPHNFAYLKQLGAKAVLDYRSRTIVADMIETLRAQEMAGAIAIGAGSSAPSIEVIGNTKGRRFVALATPPAAFDHVPRGTGHWQKIIPVLAGVATGNSALKLHALRHGVRTKFIWGSAIVSNEVGPMIFRDFLPKALADGAYIAAPLAQTAGHGLDAIPMAFEQQKRGVSAAKIVVTL</sequence>
<dbReference type="PANTHER" id="PTHR45348:SF2">
    <property type="entry name" value="ZINC-TYPE ALCOHOL DEHYDROGENASE-LIKE PROTEIN C2E1P3.01"/>
    <property type="match status" value="1"/>
</dbReference>
<dbReference type="PANTHER" id="PTHR45348">
    <property type="entry name" value="HYPOTHETICAL OXIDOREDUCTASE (EUROFUNG)"/>
    <property type="match status" value="1"/>
</dbReference>
<dbReference type="RefSeq" id="WP_189425094.1">
    <property type="nucleotide sequence ID" value="NZ_BMZE01000002.1"/>
</dbReference>
<dbReference type="SUPFAM" id="SSF50129">
    <property type="entry name" value="GroES-like"/>
    <property type="match status" value="1"/>
</dbReference>
<dbReference type="CDD" id="cd08249">
    <property type="entry name" value="enoyl_reductase_like"/>
    <property type="match status" value="1"/>
</dbReference>
<dbReference type="InterPro" id="IPR047122">
    <property type="entry name" value="Trans-enoyl_RdTase-like"/>
</dbReference>
<reference evidence="2" key="2">
    <citation type="submission" date="2020-09" db="EMBL/GenBank/DDBJ databases">
        <authorList>
            <person name="Sun Q."/>
            <person name="Kim S."/>
        </authorList>
    </citation>
    <scope>NUCLEOTIDE SEQUENCE</scope>
    <source>
        <strain evidence="2">KCTC 32437</strain>
    </source>
</reference>
<dbReference type="GO" id="GO:0016651">
    <property type="term" value="F:oxidoreductase activity, acting on NAD(P)H"/>
    <property type="evidence" value="ECO:0007669"/>
    <property type="project" value="InterPro"/>
</dbReference>
<dbReference type="InterPro" id="IPR011032">
    <property type="entry name" value="GroES-like_sf"/>
</dbReference>
<dbReference type="Gene3D" id="3.40.50.720">
    <property type="entry name" value="NAD(P)-binding Rossmann-like Domain"/>
    <property type="match status" value="1"/>
</dbReference>
<dbReference type="InterPro" id="IPR036291">
    <property type="entry name" value="NAD(P)-bd_dom_sf"/>
</dbReference>
<feature type="domain" description="Enoyl reductase (ER)" evidence="1">
    <location>
        <begin position="13"/>
        <end position="370"/>
    </location>
</feature>
<dbReference type="InterPro" id="IPR020843">
    <property type="entry name" value="ER"/>
</dbReference>
<dbReference type="SUPFAM" id="SSF51735">
    <property type="entry name" value="NAD(P)-binding Rossmann-fold domains"/>
    <property type="match status" value="1"/>
</dbReference>
<comment type="caution">
    <text evidence="2">The sequence shown here is derived from an EMBL/GenBank/DDBJ whole genome shotgun (WGS) entry which is preliminary data.</text>
</comment>
<accession>A0A918S2G1</accession>
<dbReference type="SMART" id="SM00829">
    <property type="entry name" value="PKS_ER"/>
    <property type="match status" value="1"/>
</dbReference>
<evidence type="ECO:0000313" key="3">
    <source>
        <dbReference type="Proteomes" id="UP000646579"/>
    </source>
</evidence>
<proteinExistence type="predicted"/>
<gene>
    <name evidence="2" type="ORF">GCM10007989_16170</name>
</gene>
<dbReference type="Proteomes" id="UP000646579">
    <property type="component" value="Unassembled WGS sequence"/>
</dbReference>
<evidence type="ECO:0000313" key="2">
    <source>
        <dbReference type="EMBL" id="GHA21600.1"/>
    </source>
</evidence>
<keyword evidence="3" id="KW-1185">Reference proteome</keyword>
<dbReference type="Gene3D" id="3.90.180.10">
    <property type="entry name" value="Medium-chain alcohol dehydrogenases, catalytic domain"/>
    <property type="match status" value="1"/>
</dbReference>
<evidence type="ECO:0000259" key="1">
    <source>
        <dbReference type="SMART" id="SM00829"/>
    </source>
</evidence>
<protein>
    <recommendedName>
        <fullName evidence="1">Enoyl reductase (ER) domain-containing protein</fullName>
    </recommendedName>
</protein>
<dbReference type="Pfam" id="PF08240">
    <property type="entry name" value="ADH_N"/>
    <property type="match status" value="1"/>
</dbReference>
<dbReference type="InterPro" id="IPR013154">
    <property type="entry name" value="ADH-like_N"/>
</dbReference>
<name>A0A918S2G1_9HYPH</name>
<organism evidence="2 3">
    <name type="scientific">Devosia pacifica</name>
    <dbReference type="NCBI Taxonomy" id="1335967"/>
    <lineage>
        <taxon>Bacteria</taxon>
        <taxon>Pseudomonadati</taxon>
        <taxon>Pseudomonadota</taxon>
        <taxon>Alphaproteobacteria</taxon>
        <taxon>Hyphomicrobiales</taxon>
        <taxon>Devosiaceae</taxon>
        <taxon>Devosia</taxon>
    </lineage>
</organism>
<dbReference type="AlphaFoldDB" id="A0A918S2G1"/>
<dbReference type="EMBL" id="BMZE01000002">
    <property type="protein sequence ID" value="GHA21600.1"/>
    <property type="molecule type" value="Genomic_DNA"/>
</dbReference>